<dbReference type="Proteomes" id="UP001231649">
    <property type="component" value="Chromosome 10"/>
</dbReference>
<evidence type="ECO:0000313" key="1">
    <source>
        <dbReference type="EMBL" id="KAJ8729741.1"/>
    </source>
</evidence>
<organism evidence="1 2">
    <name type="scientific">Mythimna loreyi</name>
    <dbReference type="NCBI Taxonomy" id="667449"/>
    <lineage>
        <taxon>Eukaryota</taxon>
        <taxon>Metazoa</taxon>
        <taxon>Ecdysozoa</taxon>
        <taxon>Arthropoda</taxon>
        <taxon>Hexapoda</taxon>
        <taxon>Insecta</taxon>
        <taxon>Pterygota</taxon>
        <taxon>Neoptera</taxon>
        <taxon>Endopterygota</taxon>
        <taxon>Lepidoptera</taxon>
        <taxon>Glossata</taxon>
        <taxon>Ditrysia</taxon>
        <taxon>Noctuoidea</taxon>
        <taxon>Noctuidae</taxon>
        <taxon>Noctuinae</taxon>
        <taxon>Hadenini</taxon>
        <taxon>Mythimna</taxon>
    </lineage>
</organism>
<keyword evidence="2" id="KW-1185">Reference proteome</keyword>
<sequence length="114" mass="11912">MDRSDHCSQCCKPGHKAAECCATMHCYTCPAAGKQAHHHTGSRSSDPSAKAKGKVRRPTPAKSTLQNLLIANWVQVLSGSVTVISSAATGTSSLEAVTRERGCVAARFGDLAST</sequence>
<accession>A0ACC2R003</accession>
<dbReference type="EMBL" id="CM056786">
    <property type="protein sequence ID" value="KAJ8729741.1"/>
    <property type="molecule type" value="Genomic_DNA"/>
</dbReference>
<gene>
    <name evidence="1" type="ORF">PYW08_001322</name>
</gene>
<protein>
    <submittedName>
        <fullName evidence="1">Uncharacterized protein</fullName>
    </submittedName>
</protein>
<evidence type="ECO:0000313" key="2">
    <source>
        <dbReference type="Proteomes" id="UP001231649"/>
    </source>
</evidence>
<comment type="caution">
    <text evidence="1">The sequence shown here is derived from an EMBL/GenBank/DDBJ whole genome shotgun (WGS) entry which is preliminary data.</text>
</comment>
<proteinExistence type="predicted"/>
<name>A0ACC2R003_9NEOP</name>
<reference evidence="1" key="1">
    <citation type="submission" date="2023-03" db="EMBL/GenBank/DDBJ databases">
        <title>Chromosome-level genomes of two armyworms, Mythimna separata and Mythimna loreyi, provide insights into the biosynthesis and reception of sex pheromones.</title>
        <authorList>
            <person name="Zhao H."/>
        </authorList>
    </citation>
    <scope>NUCLEOTIDE SEQUENCE</scope>
    <source>
        <strain evidence="1">BeijingLab</strain>
    </source>
</reference>